<evidence type="ECO:0000256" key="3">
    <source>
        <dbReference type="ARBA" id="ARBA00012920"/>
    </source>
</evidence>
<dbReference type="PIRSF" id="PIRSF500176">
    <property type="entry name" value="L_ASNase"/>
    <property type="match status" value="1"/>
</dbReference>
<dbReference type="HOGENOM" id="CLU_019134_1_0_9"/>
<dbReference type="EMBL" id="CP009920">
    <property type="protein sequence ID" value="AJI21240.1"/>
    <property type="molecule type" value="Genomic_DNA"/>
</dbReference>
<dbReference type="GeneID" id="93644745"/>
<evidence type="ECO:0000256" key="2">
    <source>
        <dbReference type="ARBA" id="ARBA00011881"/>
    </source>
</evidence>
<dbReference type="PANTHER" id="PTHR11707">
    <property type="entry name" value="L-ASPARAGINASE"/>
    <property type="match status" value="1"/>
</dbReference>
<organism evidence="10 11">
    <name type="scientific">Priestia megaterium (strain ATCC 14581 / DSM 32 / CCUG 1817 / JCM 2506 / NBRC 15308 / NCIMB 9376 / NCTC 10342 / NRRL B-14308 / VKM B-512 / Ford 19)</name>
    <name type="common">Bacillus megaterium</name>
    <dbReference type="NCBI Taxonomy" id="1348623"/>
    <lineage>
        <taxon>Bacteria</taxon>
        <taxon>Bacillati</taxon>
        <taxon>Bacillota</taxon>
        <taxon>Bacilli</taxon>
        <taxon>Bacillales</taxon>
        <taxon>Bacillaceae</taxon>
        <taxon>Priestia</taxon>
    </lineage>
</organism>
<dbReference type="InterPro" id="IPR006034">
    <property type="entry name" value="Asparaginase/glutaminase-like"/>
</dbReference>
<name>A0A0B6A8G6_PRIM2</name>
<evidence type="ECO:0000259" key="9">
    <source>
        <dbReference type="Pfam" id="PF17763"/>
    </source>
</evidence>
<comment type="similarity">
    <text evidence="1">Belongs to the asparaginase 1 family.</text>
</comment>
<comment type="catalytic activity">
    <reaction evidence="5">
        <text>L-asparagine + H2O = L-aspartate + NH4(+)</text>
        <dbReference type="Rhea" id="RHEA:21016"/>
        <dbReference type="ChEBI" id="CHEBI:15377"/>
        <dbReference type="ChEBI" id="CHEBI:28938"/>
        <dbReference type="ChEBI" id="CHEBI:29991"/>
        <dbReference type="ChEBI" id="CHEBI:58048"/>
        <dbReference type="EC" id="3.5.1.1"/>
    </reaction>
</comment>
<proteinExistence type="inferred from homology"/>
<evidence type="ECO:0000256" key="5">
    <source>
        <dbReference type="ARBA" id="ARBA00049366"/>
    </source>
</evidence>
<evidence type="ECO:0000256" key="6">
    <source>
        <dbReference type="PIRSR" id="PIRSR001220-1"/>
    </source>
</evidence>
<dbReference type="InterPro" id="IPR040919">
    <property type="entry name" value="Asparaginase_C"/>
</dbReference>
<protein>
    <recommendedName>
        <fullName evidence="3">asparaginase</fullName>
        <ecNumber evidence="3">3.5.1.1</ecNumber>
    </recommendedName>
</protein>
<gene>
    <name evidence="10" type="ORF">BG04_1270</name>
</gene>
<dbReference type="PROSITE" id="PS00144">
    <property type="entry name" value="ASN_GLN_ASE_1"/>
    <property type="match status" value="1"/>
</dbReference>
<accession>A0A0B6A8G6</accession>
<feature type="binding site" evidence="7">
    <location>
        <position position="55"/>
    </location>
    <ligand>
        <name>substrate</name>
    </ligand>
</feature>
<dbReference type="SFLD" id="SFLDS00057">
    <property type="entry name" value="Glutaminase/Asparaginase"/>
    <property type="match status" value="1"/>
</dbReference>
<evidence type="ECO:0000259" key="8">
    <source>
        <dbReference type="Pfam" id="PF00710"/>
    </source>
</evidence>
<evidence type="ECO:0000256" key="7">
    <source>
        <dbReference type="PIRSR" id="PIRSR001220-2"/>
    </source>
</evidence>
<dbReference type="SMR" id="A0A0B6A8G6"/>
<feature type="domain" description="L-asparaginase N-terminal" evidence="8">
    <location>
        <begin position="4"/>
        <end position="192"/>
    </location>
</feature>
<reference evidence="10 11" key="1">
    <citation type="journal article" date="2015" name="Genome Announc.">
        <title>Complete genome sequences for 35 biothreat assay-relevant bacillus species.</title>
        <authorList>
            <person name="Johnson S.L."/>
            <person name="Daligault H.E."/>
            <person name="Davenport K.W."/>
            <person name="Jaissle J."/>
            <person name="Frey K.G."/>
            <person name="Ladner J.T."/>
            <person name="Broomall S.M."/>
            <person name="Bishop-Lilly K.A."/>
            <person name="Bruce D.C."/>
            <person name="Gibbons H.S."/>
            <person name="Coyne S.R."/>
            <person name="Lo C.C."/>
            <person name="Meincke L."/>
            <person name="Munk A.C."/>
            <person name="Koroleva G.I."/>
            <person name="Rosenzweig C.N."/>
            <person name="Palacios G.F."/>
            <person name="Redden C.L."/>
            <person name="Minogue T.D."/>
            <person name="Chain P.S."/>
        </authorList>
    </citation>
    <scope>NUCLEOTIDE SEQUENCE [LARGE SCALE GENOMIC DNA]</scope>
    <source>
        <strain evidence="11">ATCC 14581 / DSM 32 / JCM 2506 / NBRC 15308 / NCIMB 9376 / NCTC 10342 / NRRL B-14308 / VKM B-512</strain>
    </source>
</reference>
<dbReference type="AlphaFoldDB" id="A0A0B6A8G6"/>
<dbReference type="Gene3D" id="3.40.50.1170">
    <property type="entry name" value="L-asparaginase, N-terminal domain"/>
    <property type="match status" value="1"/>
</dbReference>
<dbReference type="EC" id="3.5.1.1" evidence="3"/>
<dbReference type="PIRSF" id="PIRSF001220">
    <property type="entry name" value="L-ASNase_gatD"/>
    <property type="match status" value="1"/>
</dbReference>
<dbReference type="InterPro" id="IPR020827">
    <property type="entry name" value="Asparaginase/glutaminase_AS1"/>
</dbReference>
<dbReference type="GO" id="GO:0006528">
    <property type="term" value="P:asparagine metabolic process"/>
    <property type="evidence" value="ECO:0007669"/>
    <property type="project" value="InterPro"/>
</dbReference>
<dbReference type="InterPro" id="IPR004550">
    <property type="entry name" value="AsnASE_II"/>
</dbReference>
<dbReference type="PROSITE" id="PS00917">
    <property type="entry name" value="ASN_GLN_ASE_2"/>
    <property type="match status" value="1"/>
</dbReference>
<dbReference type="InterPro" id="IPR027475">
    <property type="entry name" value="Asparaginase/glutaminase_AS2"/>
</dbReference>
<dbReference type="PROSITE" id="PS51732">
    <property type="entry name" value="ASN_GLN_ASE_3"/>
    <property type="match status" value="1"/>
</dbReference>
<dbReference type="SMART" id="SM00870">
    <property type="entry name" value="Asparaginase"/>
    <property type="match status" value="1"/>
</dbReference>
<evidence type="ECO:0000256" key="4">
    <source>
        <dbReference type="ARBA" id="ARBA00022801"/>
    </source>
</evidence>
<dbReference type="CDD" id="cd08964">
    <property type="entry name" value="L-asparaginase_II"/>
    <property type="match status" value="1"/>
</dbReference>
<dbReference type="SUPFAM" id="SSF53774">
    <property type="entry name" value="Glutaminase/Asparaginase"/>
    <property type="match status" value="1"/>
</dbReference>
<dbReference type="GO" id="GO:0004067">
    <property type="term" value="F:asparaginase activity"/>
    <property type="evidence" value="ECO:0007669"/>
    <property type="project" value="UniProtKB-UniRule"/>
</dbReference>
<dbReference type="RefSeq" id="WP_034649050.1">
    <property type="nucleotide sequence ID" value="NZ_BCVB01000001.1"/>
</dbReference>
<comment type="subunit">
    <text evidence="2">Homotetramer.</text>
</comment>
<dbReference type="FunFam" id="3.40.50.40:FF:000003">
    <property type="entry name" value="L-asparaginase 2"/>
    <property type="match status" value="1"/>
</dbReference>
<dbReference type="KEGG" id="bmeg:BG04_1270"/>
<sequence>MKTVYILHTGGTISMKEDMATGSVTPDIQNPLHRSTSSVSGMANVIVEEAFHLPSPHITPKEMLILSKKIRDKIDEGKIDAVVLTHGTDTLEETAYFLDLTVHTDIPIVLTGAMRSSNEIGSDGPYNFISAVRVAISDGAKGKGVLVVMNDEIHTAENVTKTHTSNVATFQSPQYGPIGLITKRGVSFHHMPTEHEFYPVNQIDKQITLLKAYAGMDDHLFQAVASMDVDGLVIEALGQGNLPPLTLPGIQLLLKRKIPIVLVSRCFNGIAQDVYGYEGGGKQLKEMGVIFSNGLNGPKARIKLLVALQVTRNHDELQQLFNH</sequence>
<dbReference type="Proteomes" id="UP000031829">
    <property type="component" value="Chromosome"/>
</dbReference>
<dbReference type="InterPro" id="IPR027473">
    <property type="entry name" value="L-asparaginase_C"/>
</dbReference>
<feature type="active site" description="O-isoaspartyl threonine intermediate" evidence="6">
    <location>
        <position position="12"/>
    </location>
</feature>
<dbReference type="InterPro" id="IPR037152">
    <property type="entry name" value="L-asparaginase_N_sf"/>
</dbReference>
<dbReference type="Pfam" id="PF00710">
    <property type="entry name" value="Asparaginase"/>
    <property type="match status" value="1"/>
</dbReference>
<dbReference type="InterPro" id="IPR027474">
    <property type="entry name" value="L-asparaginase_N"/>
</dbReference>
<evidence type="ECO:0000313" key="10">
    <source>
        <dbReference type="EMBL" id="AJI21240.1"/>
    </source>
</evidence>
<dbReference type="Pfam" id="PF17763">
    <property type="entry name" value="Asparaginase_C"/>
    <property type="match status" value="1"/>
</dbReference>
<dbReference type="InterPro" id="IPR036152">
    <property type="entry name" value="Asp/glu_Ase-like_sf"/>
</dbReference>
<keyword evidence="4" id="KW-0378">Hydrolase</keyword>
<feature type="binding site" evidence="7">
    <location>
        <begin position="88"/>
        <end position="89"/>
    </location>
    <ligand>
        <name>substrate</name>
    </ligand>
</feature>
<evidence type="ECO:0000256" key="1">
    <source>
        <dbReference type="ARBA" id="ARBA00010518"/>
    </source>
</evidence>
<dbReference type="Gene3D" id="3.40.50.40">
    <property type="match status" value="1"/>
</dbReference>
<dbReference type="PRINTS" id="PR00139">
    <property type="entry name" value="ASNGLNASE"/>
</dbReference>
<dbReference type="FunFam" id="3.40.50.1170:FF:000001">
    <property type="entry name" value="L-asparaginase 2"/>
    <property type="match status" value="1"/>
</dbReference>
<dbReference type="PANTHER" id="PTHR11707:SF28">
    <property type="entry name" value="60 KDA LYSOPHOSPHOLIPASE"/>
    <property type="match status" value="1"/>
</dbReference>
<feature type="domain" description="Asparaginase/glutaminase C-terminal" evidence="9">
    <location>
        <begin position="207"/>
        <end position="321"/>
    </location>
</feature>
<evidence type="ECO:0000313" key="11">
    <source>
        <dbReference type="Proteomes" id="UP000031829"/>
    </source>
</evidence>